<evidence type="ECO:0000256" key="1">
    <source>
        <dbReference type="ARBA" id="ARBA00004141"/>
    </source>
</evidence>
<feature type="transmembrane region" description="Helical" evidence="8">
    <location>
        <begin position="143"/>
        <end position="165"/>
    </location>
</feature>
<dbReference type="RefSeq" id="WP_165912658.1">
    <property type="nucleotide sequence ID" value="NZ_BDUF01000056.1"/>
</dbReference>
<evidence type="ECO:0000256" key="3">
    <source>
        <dbReference type="ARBA" id="ARBA00022448"/>
    </source>
</evidence>
<feature type="transmembrane region" description="Helical" evidence="8">
    <location>
        <begin position="272"/>
        <end position="291"/>
    </location>
</feature>
<evidence type="ECO:0000256" key="7">
    <source>
        <dbReference type="ARBA" id="ARBA00023136"/>
    </source>
</evidence>
<dbReference type="Proteomes" id="UP000217785">
    <property type="component" value="Unassembled WGS sequence"/>
</dbReference>
<feature type="transmembrane region" description="Helical" evidence="8">
    <location>
        <begin position="216"/>
        <end position="237"/>
    </location>
</feature>
<feature type="transmembrane region" description="Helical" evidence="8">
    <location>
        <begin position="185"/>
        <end position="204"/>
    </location>
</feature>
<keyword evidence="4" id="KW-0309">Germination</keyword>
<feature type="transmembrane region" description="Helical" evidence="8">
    <location>
        <begin position="118"/>
        <end position="136"/>
    </location>
</feature>
<organism evidence="9 10">
    <name type="scientific">Effusibacillus lacus</name>
    <dbReference type="NCBI Taxonomy" id="1348429"/>
    <lineage>
        <taxon>Bacteria</taxon>
        <taxon>Bacillati</taxon>
        <taxon>Bacillota</taxon>
        <taxon>Bacilli</taxon>
        <taxon>Bacillales</taxon>
        <taxon>Alicyclobacillaceae</taxon>
        <taxon>Effusibacillus</taxon>
    </lineage>
</organism>
<dbReference type="NCBIfam" id="TIGR00912">
    <property type="entry name" value="2A0309"/>
    <property type="match status" value="1"/>
</dbReference>
<dbReference type="PANTHER" id="PTHR34975:SF2">
    <property type="entry name" value="SPORE GERMINATION PROTEIN A2"/>
    <property type="match status" value="1"/>
</dbReference>
<keyword evidence="6 8" id="KW-1133">Transmembrane helix</keyword>
<evidence type="ECO:0000256" key="8">
    <source>
        <dbReference type="SAM" id="Phobius"/>
    </source>
</evidence>
<keyword evidence="7 8" id="KW-0472">Membrane</keyword>
<feature type="transmembrane region" description="Helical" evidence="8">
    <location>
        <begin position="41"/>
        <end position="63"/>
    </location>
</feature>
<comment type="subcellular location">
    <subcellularLocation>
        <location evidence="1">Membrane</location>
        <topology evidence="1">Multi-pass membrane protein</topology>
    </subcellularLocation>
</comment>
<feature type="transmembrane region" description="Helical" evidence="8">
    <location>
        <begin position="333"/>
        <end position="358"/>
    </location>
</feature>
<evidence type="ECO:0000313" key="9">
    <source>
        <dbReference type="EMBL" id="GAX90342.1"/>
    </source>
</evidence>
<keyword evidence="3" id="KW-0813">Transport</keyword>
<sequence length="364" mass="40827">MTRNEDKISLLQTCFILVSSAGIFDHVMIIPILLQEAGRDAWVSVLSTFFPFVAWIYLLVYIIRKTGKQQLSVWLQQHAGTGIARIFSFLAALQLFSMAAVTLRDTTVWTNVTYLPKTPNLLLVFLFASVCFYAAYSGIQTIAIVNGVLLSFVILFGLFVAISNIPNKDYTLLFPVLAHGLDPLLRGMQITAVAFSELILVLFIQHRIRSTVTARALILTCAVYANLILSPLTGAIAEFGTSEAASLRFTAFEEWRLVTFGHYLEHVDFLSVYQWLVGSFIRISFILFLLPEVFQLPAGKKRTVLLLTVSAVMVAVTQIPVSDMQFVRFLKNIFLPVSLALTIVLLLFLTIVTIVMPYRKVMKR</sequence>
<evidence type="ECO:0000313" key="10">
    <source>
        <dbReference type="Proteomes" id="UP000217785"/>
    </source>
</evidence>
<comment type="similarity">
    <text evidence="2">Belongs to the amino acid-polyamine-organocation (APC) superfamily. Spore germination protein (SGP) (TC 2.A.3.9) family.</text>
</comment>
<feature type="transmembrane region" description="Helical" evidence="8">
    <location>
        <begin position="83"/>
        <end position="103"/>
    </location>
</feature>
<dbReference type="Pfam" id="PF03845">
    <property type="entry name" value="Spore_permease"/>
    <property type="match status" value="1"/>
</dbReference>
<protein>
    <submittedName>
        <fullName evidence="9">Spore germination protein</fullName>
    </submittedName>
</protein>
<evidence type="ECO:0000256" key="2">
    <source>
        <dbReference type="ARBA" id="ARBA00007998"/>
    </source>
</evidence>
<evidence type="ECO:0000256" key="4">
    <source>
        <dbReference type="ARBA" id="ARBA00022544"/>
    </source>
</evidence>
<dbReference type="GO" id="GO:0009847">
    <property type="term" value="P:spore germination"/>
    <property type="evidence" value="ECO:0007669"/>
    <property type="project" value="InterPro"/>
</dbReference>
<keyword evidence="5 8" id="KW-0812">Transmembrane</keyword>
<accession>A0A292YDM4</accession>
<evidence type="ECO:0000256" key="5">
    <source>
        <dbReference type="ARBA" id="ARBA00022692"/>
    </source>
</evidence>
<feature type="transmembrane region" description="Helical" evidence="8">
    <location>
        <begin position="12"/>
        <end position="35"/>
    </location>
</feature>
<dbReference type="PANTHER" id="PTHR34975">
    <property type="entry name" value="SPORE GERMINATION PROTEIN A2"/>
    <property type="match status" value="1"/>
</dbReference>
<proteinExistence type="inferred from homology"/>
<feature type="transmembrane region" description="Helical" evidence="8">
    <location>
        <begin position="303"/>
        <end position="321"/>
    </location>
</feature>
<name>A0A292YDM4_9BACL</name>
<dbReference type="AlphaFoldDB" id="A0A292YDM4"/>
<evidence type="ECO:0000256" key="6">
    <source>
        <dbReference type="ARBA" id="ARBA00022989"/>
    </source>
</evidence>
<reference evidence="10" key="1">
    <citation type="submission" date="2017-07" db="EMBL/GenBank/DDBJ databases">
        <title>Draft genome sequence of Effusibacillus lacus strain skLN1.</title>
        <authorList>
            <person name="Watanabe M."/>
            <person name="Kojima H."/>
            <person name="Fukui M."/>
        </authorList>
    </citation>
    <scope>NUCLEOTIDE SEQUENCE [LARGE SCALE GENOMIC DNA]</scope>
    <source>
        <strain evidence="10">skLN1</strain>
    </source>
</reference>
<dbReference type="GO" id="GO:0016020">
    <property type="term" value="C:membrane"/>
    <property type="evidence" value="ECO:0007669"/>
    <property type="project" value="UniProtKB-SubCell"/>
</dbReference>
<dbReference type="InterPro" id="IPR004761">
    <property type="entry name" value="Spore_GerAB"/>
</dbReference>
<gene>
    <name evidence="9" type="ORF">EFBL_1968</name>
</gene>
<comment type="caution">
    <text evidence="9">The sequence shown here is derived from an EMBL/GenBank/DDBJ whole genome shotgun (WGS) entry which is preliminary data.</text>
</comment>
<keyword evidence="10" id="KW-1185">Reference proteome</keyword>
<dbReference type="EMBL" id="BDUF01000056">
    <property type="protein sequence ID" value="GAX90342.1"/>
    <property type="molecule type" value="Genomic_DNA"/>
</dbReference>